<evidence type="ECO:0008006" key="3">
    <source>
        <dbReference type="Google" id="ProtNLM"/>
    </source>
</evidence>
<proteinExistence type="predicted"/>
<evidence type="ECO:0000313" key="1">
    <source>
        <dbReference type="EMBL" id="KAJ9541630.1"/>
    </source>
</evidence>
<dbReference type="PANTHER" id="PTHR11439">
    <property type="entry name" value="GAG-POL-RELATED RETROTRANSPOSON"/>
    <property type="match status" value="1"/>
</dbReference>
<evidence type="ECO:0000313" key="2">
    <source>
        <dbReference type="Proteomes" id="UP001172457"/>
    </source>
</evidence>
<keyword evidence="2" id="KW-1185">Reference proteome</keyword>
<organism evidence="1 2">
    <name type="scientific">Centaurea solstitialis</name>
    <name type="common">yellow star-thistle</name>
    <dbReference type="NCBI Taxonomy" id="347529"/>
    <lineage>
        <taxon>Eukaryota</taxon>
        <taxon>Viridiplantae</taxon>
        <taxon>Streptophyta</taxon>
        <taxon>Embryophyta</taxon>
        <taxon>Tracheophyta</taxon>
        <taxon>Spermatophyta</taxon>
        <taxon>Magnoliopsida</taxon>
        <taxon>eudicotyledons</taxon>
        <taxon>Gunneridae</taxon>
        <taxon>Pentapetalae</taxon>
        <taxon>asterids</taxon>
        <taxon>campanulids</taxon>
        <taxon>Asterales</taxon>
        <taxon>Asteraceae</taxon>
        <taxon>Carduoideae</taxon>
        <taxon>Cardueae</taxon>
        <taxon>Centaureinae</taxon>
        <taxon>Centaurea</taxon>
    </lineage>
</organism>
<dbReference type="Proteomes" id="UP001172457">
    <property type="component" value="Chromosome 7"/>
</dbReference>
<reference evidence="1" key="1">
    <citation type="submission" date="2023-03" db="EMBL/GenBank/DDBJ databases">
        <title>Chromosome-scale reference genome and RAD-based genetic map of yellow starthistle (Centaurea solstitialis) reveal putative structural variation and QTLs associated with invader traits.</title>
        <authorList>
            <person name="Reatini B."/>
            <person name="Cang F.A."/>
            <person name="Jiang Q."/>
            <person name="Mckibben M.T.W."/>
            <person name="Barker M.S."/>
            <person name="Rieseberg L.H."/>
            <person name="Dlugosch K.M."/>
        </authorList>
    </citation>
    <scope>NUCLEOTIDE SEQUENCE</scope>
    <source>
        <strain evidence="1">CAN-66</strain>
        <tissue evidence="1">Leaf</tissue>
    </source>
</reference>
<accession>A0AA38SSL6</accession>
<dbReference type="PANTHER" id="PTHR11439:SF495">
    <property type="entry name" value="REVERSE TRANSCRIPTASE, RNA-DEPENDENT DNA POLYMERASE-RELATED"/>
    <property type="match status" value="1"/>
</dbReference>
<dbReference type="AlphaFoldDB" id="A0AA38SSL6"/>
<gene>
    <name evidence="1" type="ORF">OSB04_028136</name>
</gene>
<dbReference type="CDD" id="cd09272">
    <property type="entry name" value="RNase_HI_RT_Ty1"/>
    <property type="match status" value="1"/>
</dbReference>
<dbReference type="EMBL" id="JARYMX010000007">
    <property type="protein sequence ID" value="KAJ9541630.1"/>
    <property type="molecule type" value="Genomic_DNA"/>
</dbReference>
<protein>
    <recommendedName>
        <fullName evidence="3">Gag-pol polyprotein</fullName>
    </recommendedName>
</protein>
<sequence length="211" mass="23556">MKTLMAHPLSLDKDSNGKYVDLTLYRGMIGSLLYLTTSRPDIMYATCLCARYQAGPKESHLTVSTTGGCQLLGGKLVSWTSKKQNSVSISTVEAEYVAAGSCCAQVLWMRNQLQDYDIKLSKIPIYYDNTSTIAIANNRVLHSKQSILKRLFPKQYLLISTLLSRDFLTHERANVSPEKVVFGKGQLFGHDLTRNGTFPVPYYVCQGRESA</sequence>
<comment type="caution">
    <text evidence="1">The sequence shown here is derived from an EMBL/GenBank/DDBJ whole genome shotgun (WGS) entry which is preliminary data.</text>
</comment>
<name>A0AA38SSL6_9ASTR</name>